<gene>
    <name evidence="2" type="ORF">BWR22_10980</name>
</gene>
<feature type="chain" id="PRO_5042082464" evidence="1">
    <location>
        <begin position="22"/>
        <end position="341"/>
    </location>
</feature>
<evidence type="ECO:0000256" key="1">
    <source>
        <dbReference type="SAM" id="SignalP"/>
    </source>
</evidence>
<keyword evidence="3" id="KW-1185">Reference proteome</keyword>
<evidence type="ECO:0000313" key="2">
    <source>
        <dbReference type="EMBL" id="APY00813.1"/>
    </source>
</evidence>
<dbReference type="KEGG" id="lvn:BWR22_10980"/>
<dbReference type="Proteomes" id="UP000187506">
    <property type="component" value="Chromosome"/>
</dbReference>
<sequence length="341" mass="38745">MRKLLSIISITVLFTFMSCNNDDNLLASTTQNSIDVYVAGQKEANATYWKNNSEITLNNGGLNNTIASKIIYQNDNVYVFGRDNSFQLFDNNFLFWKNGNLTNLNDEFQEADYEVEFITDMLIVGDDEYFLGYLKNISNPSTYDLVYWVNGVKTVILENCIFRHQQSSIKIVNDDIYIFSKNDNNKLGVFINNSFNPIDSGYLAYDMITNESEIFTYGSIIGSVDVTGFYKNIITGSEISSPVSIIGLTFDSSDIYTIVNYDNVSWRREIKKNNDSYYISPEGFESHIVDLKVVDGNVYTIVRELISANYGPNKLLINNEAELVLDEGPSNFLNSIYVVEN</sequence>
<keyword evidence="1" id="KW-0732">Signal</keyword>
<reference evidence="2 3" key="1">
    <citation type="submission" date="2017-01" db="EMBL/GenBank/DDBJ databases">
        <title>Complete genome of Lacinutrix venerupis DOK2-8 isolated from seawater in Dokdo.</title>
        <authorList>
            <person name="Chi W.-J."/>
            <person name="Kim J.H."/>
        </authorList>
    </citation>
    <scope>NUCLEOTIDE SEQUENCE [LARGE SCALE GENOMIC DNA]</scope>
    <source>
        <strain evidence="2 3">DOK2-8</strain>
    </source>
</reference>
<dbReference type="EMBL" id="CP019352">
    <property type="protein sequence ID" value="APY00813.1"/>
    <property type="molecule type" value="Genomic_DNA"/>
</dbReference>
<feature type="signal peptide" evidence="1">
    <location>
        <begin position="1"/>
        <end position="21"/>
    </location>
</feature>
<organism evidence="2 3">
    <name type="scientific">Lacinutrix venerupis</name>
    <dbReference type="NCBI Taxonomy" id="1486034"/>
    <lineage>
        <taxon>Bacteria</taxon>
        <taxon>Pseudomonadati</taxon>
        <taxon>Bacteroidota</taxon>
        <taxon>Flavobacteriia</taxon>
        <taxon>Flavobacteriales</taxon>
        <taxon>Flavobacteriaceae</taxon>
        <taxon>Lacinutrix</taxon>
    </lineage>
</organism>
<name>A0AAC9LNG3_9FLAO</name>
<accession>A0AAC9LNG3</accession>
<proteinExistence type="predicted"/>
<dbReference type="PROSITE" id="PS51257">
    <property type="entry name" value="PROKAR_LIPOPROTEIN"/>
    <property type="match status" value="1"/>
</dbReference>
<evidence type="ECO:0000313" key="3">
    <source>
        <dbReference type="Proteomes" id="UP000187506"/>
    </source>
</evidence>
<protein>
    <submittedName>
        <fullName evidence="2">Uncharacterized protein</fullName>
    </submittedName>
</protein>
<dbReference type="RefSeq" id="WP_076733717.1">
    <property type="nucleotide sequence ID" value="NZ_CP019352.1"/>
</dbReference>
<dbReference type="AlphaFoldDB" id="A0AAC9LNG3"/>